<gene>
    <name evidence="1" type="ORF">V5O48_001046</name>
</gene>
<dbReference type="Proteomes" id="UP001465976">
    <property type="component" value="Unassembled WGS sequence"/>
</dbReference>
<accession>A0ABR3FZF8</accession>
<proteinExistence type="predicted"/>
<keyword evidence="2" id="KW-1185">Reference proteome</keyword>
<comment type="caution">
    <text evidence="1">The sequence shown here is derived from an EMBL/GenBank/DDBJ whole genome shotgun (WGS) entry which is preliminary data.</text>
</comment>
<evidence type="ECO:0000313" key="1">
    <source>
        <dbReference type="EMBL" id="KAL0580954.1"/>
    </source>
</evidence>
<name>A0ABR3FZF8_9AGAR</name>
<dbReference type="EMBL" id="JBAHYK010000019">
    <property type="protein sequence ID" value="KAL0580954.1"/>
    <property type="molecule type" value="Genomic_DNA"/>
</dbReference>
<sequence length="435" mass="49380">MRGTDNLRDYVHEAILPKMVPHASAPPMPPPNHKSHLNNLRVRAESWRRLQCMYSFGYDIDQIISQYNAACPPGADINVPRLPLEEDDEDPSSGVCLSVPCPNAARFEIPLQREARPDNISRLFKWIDTFPLATVQRIMHLINPERQRWRFYASEDCTLSGDRKIFQHFLWSLPEDDFTSAGPEDQRLVEDAQGRQVVVAFQPPWILSPQDMKEFVGCRSFPTFRAPGHFYPTELNSEERVWAKLWDLCVTRNTHWFVLTSYDQWVFGVFSDRWTSAYTTPIYESNASFPTIIETLAFWTASAMGIHNLFPYPKVPEPVHLPPLPQHIDEADVGDAAISESAWSAGDSDTVISAQVRDLTPNPSEDGLSDETVAPAYAGSTGASPELVREWMAATYGKGFYDPEVSSGYVSRWEKNRFAYQDTPGGEWLITNTRC</sequence>
<protein>
    <submittedName>
        <fullName evidence="1">Uncharacterized protein</fullName>
    </submittedName>
</protein>
<reference evidence="1 2" key="1">
    <citation type="submission" date="2024-02" db="EMBL/GenBank/DDBJ databases">
        <title>A draft genome for the cacao thread blight pathogen Marasmius crinis-equi.</title>
        <authorList>
            <person name="Cohen S.P."/>
            <person name="Baruah I.K."/>
            <person name="Amoako-Attah I."/>
            <person name="Bukari Y."/>
            <person name="Meinhardt L.W."/>
            <person name="Bailey B.A."/>
        </authorList>
    </citation>
    <scope>NUCLEOTIDE SEQUENCE [LARGE SCALE GENOMIC DNA]</scope>
    <source>
        <strain evidence="1 2">GH-76</strain>
    </source>
</reference>
<evidence type="ECO:0000313" key="2">
    <source>
        <dbReference type="Proteomes" id="UP001465976"/>
    </source>
</evidence>
<organism evidence="1 2">
    <name type="scientific">Marasmius crinis-equi</name>
    <dbReference type="NCBI Taxonomy" id="585013"/>
    <lineage>
        <taxon>Eukaryota</taxon>
        <taxon>Fungi</taxon>
        <taxon>Dikarya</taxon>
        <taxon>Basidiomycota</taxon>
        <taxon>Agaricomycotina</taxon>
        <taxon>Agaricomycetes</taxon>
        <taxon>Agaricomycetidae</taxon>
        <taxon>Agaricales</taxon>
        <taxon>Marasmiineae</taxon>
        <taxon>Marasmiaceae</taxon>
        <taxon>Marasmius</taxon>
    </lineage>
</organism>